<feature type="signal peptide" evidence="3">
    <location>
        <begin position="1"/>
        <end position="21"/>
    </location>
</feature>
<dbReference type="InterPro" id="IPR000383">
    <property type="entry name" value="Xaa-Pro-like_dom"/>
</dbReference>
<evidence type="ECO:0000259" key="4">
    <source>
        <dbReference type="SMART" id="SM00939"/>
    </source>
</evidence>
<dbReference type="Pfam" id="PF08530">
    <property type="entry name" value="PepX_C"/>
    <property type="match status" value="1"/>
</dbReference>
<feature type="compositionally biased region" description="Acidic residues" evidence="2">
    <location>
        <begin position="227"/>
        <end position="239"/>
    </location>
</feature>
<dbReference type="SUPFAM" id="SSF49785">
    <property type="entry name" value="Galactose-binding domain-like"/>
    <property type="match status" value="1"/>
</dbReference>
<dbReference type="GO" id="GO:0008239">
    <property type="term" value="F:dipeptidyl-peptidase activity"/>
    <property type="evidence" value="ECO:0007669"/>
    <property type="project" value="InterPro"/>
</dbReference>
<dbReference type="Proteomes" id="UP000571950">
    <property type="component" value="Unassembled WGS sequence"/>
</dbReference>
<dbReference type="RefSeq" id="WP_188071635.1">
    <property type="nucleotide sequence ID" value="NZ_BSPS01000008.1"/>
</dbReference>
<dbReference type="AlphaFoldDB" id="A0A7W6BJF4"/>
<keyword evidence="1" id="KW-0378">Hydrolase</keyword>
<organism evidence="5 6">
    <name type="scientific">Sphingobium jiangsuense</name>
    <dbReference type="NCBI Taxonomy" id="870476"/>
    <lineage>
        <taxon>Bacteria</taxon>
        <taxon>Pseudomonadati</taxon>
        <taxon>Pseudomonadota</taxon>
        <taxon>Alphaproteobacteria</taxon>
        <taxon>Sphingomonadales</taxon>
        <taxon>Sphingomonadaceae</taxon>
        <taxon>Sphingobium</taxon>
    </lineage>
</organism>
<dbReference type="SUPFAM" id="SSF53474">
    <property type="entry name" value="alpha/beta-Hydrolases"/>
    <property type="match status" value="1"/>
</dbReference>
<evidence type="ECO:0000256" key="3">
    <source>
        <dbReference type="SAM" id="SignalP"/>
    </source>
</evidence>
<keyword evidence="3" id="KW-0732">Signal</keyword>
<accession>A0A7W6BJF4</accession>
<gene>
    <name evidence="5" type="ORF">GGR43_001802</name>
</gene>
<dbReference type="NCBIfam" id="TIGR00976">
    <property type="entry name" value="CocE_NonD"/>
    <property type="match status" value="2"/>
</dbReference>
<protein>
    <recommendedName>
        <fullName evidence="4">Xaa-Pro dipeptidyl-peptidase C-terminal domain-containing protein</fullName>
    </recommendedName>
</protein>
<evidence type="ECO:0000256" key="2">
    <source>
        <dbReference type="SAM" id="MobiDB-lite"/>
    </source>
</evidence>
<dbReference type="InterPro" id="IPR008979">
    <property type="entry name" value="Galactose-bd-like_sf"/>
</dbReference>
<dbReference type="Gene3D" id="2.60.120.260">
    <property type="entry name" value="Galactose-binding domain-like"/>
    <property type="match status" value="1"/>
</dbReference>
<feature type="domain" description="Xaa-Pro dipeptidyl-peptidase C-terminal" evidence="4">
    <location>
        <begin position="392"/>
        <end position="656"/>
    </location>
</feature>
<dbReference type="Pfam" id="PF02129">
    <property type="entry name" value="Peptidase_S15"/>
    <property type="match status" value="1"/>
</dbReference>
<name>A0A7W6BJF4_9SPHN</name>
<proteinExistence type="predicted"/>
<evidence type="ECO:0000256" key="1">
    <source>
        <dbReference type="ARBA" id="ARBA00022801"/>
    </source>
</evidence>
<dbReference type="EMBL" id="JACIDT010000005">
    <property type="protein sequence ID" value="MBB3926087.1"/>
    <property type="molecule type" value="Genomic_DNA"/>
</dbReference>
<dbReference type="Gene3D" id="3.40.50.1820">
    <property type="entry name" value="alpha/beta hydrolase"/>
    <property type="match status" value="2"/>
</dbReference>
<evidence type="ECO:0000313" key="6">
    <source>
        <dbReference type="Proteomes" id="UP000571950"/>
    </source>
</evidence>
<evidence type="ECO:0000313" key="5">
    <source>
        <dbReference type="EMBL" id="MBB3926087.1"/>
    </source>
</evidence>
<comment type="caution">
    <text evidence="5">The sequence shown here is derived from an EMBL/GenBank/DDBJ whole genome shotgun (WGS) entry which is preliminary data.</text>
</comment>
<feature type="chain" id="PRO_5031053866" description="Xaa-Pro dipeptidyl-peptidase C-terminal domain-containing protein" evidence="3">
    <location>
        <begin position="22"/>
        <end position="662"/>
    </location>
</feature>
<reference evidence="5 6" key="1">
    <citation type="submission" date="2020-08" db="EMBL/GenBank/DDBJ databases">
        <title>Genomic Encyclopedia of Type Strains, Phase IV (KMG-IV): sequencing the most valuable type-strain genomes for metagenomic binning, comparative biology and taxonomic classification.</title>
        <authorList>
            <person name="Goeker M."/>
        </authorList>
    </citation>
    <scope>NUCLEOTIDE SEQUENCE [LARGE SCALE GENOMIC DNA]</scope>
    <source>
        <strain evidence="5 6">DSM 26189</strain>
    </source>
</reference>
<dbReference type="SMART" id="SM00939">
    <property type="entry name" value="PepX_C"/>
    <property type="match status" value="1"/>
</dbReference>
<dbReference type="InterPro" id="IPR029058">
    <property type="entry name" value="AB_hydrolase_fold"/>
</dbReference>
<dbReference type="InterPro" id="IPR005674">
    <property type="entry name" value="CocE/Ser_esterase"/>
</dbReference>
<keyword evidence="6" id="KW-1185">Reference proteome</keyword>
<sequence>MSRLALALLPLGFLSTAAALAPEQVHARAEAAGYTRQAHYVPMRDGTLLAVSIYAPAGKAADRHPVLLWLLPDRRETIDPRTGAIEPKMPRADIAFFTAHGYAIALAEMRGGGASFGGREIDRGPQIGRDGKDLVDWIAAQRWSDGTVGMIGASYQGFAQYATAANRPVALKAIFPEIAGFDDYGSMFHPGGILNVALSDYASGSIARMAQNRFDPARKEFPSPPVVDEDGDGELADEIPLDRNGDGSFLDEGEPTYADGQPRRHLYYRATVEHAGNFNLTVDAIAAAPFRDSRLGTTPYSYHDVDPGTKPVDIAKAGIAVYNRGGWFDYHARDTALWYATLEGRTPVRMMMAPTGHGGLPSSGTEDLYRAGPYFRHFADPTTNELMNREKLRFFDRHVRGIDNGFDREDPVLLYVMGKGWRREKTWPLERARPTRLHFGSGHRLLPRPDAGGADSYRVDFAASSLSGGANRWNYGISRARQPMTLDGDAARRLAYVGEPLAGDVEVTGHPLVDLRLSSTAAEGDVFVYLEDVAPDGSSLLVSEGQLRANYHRPRPIETMLAAPARGFGVKPLLPWQGFDQADYDPAPFADGRELRLRFDLMPTSWVFRKGHRIRISIAGADNPSFAIHPGLADTARKGEAPVWTLRRGADGSSVVLPVIAD</sequence>
<dbReference type="InterPro" id="IPR013736">
    <property type="entry name" value="Xaa-Pro_dipept_C"/>
</dbReference>
<feature type="region of interest" description="Disordered" evidence="2">
    <location>
        <begin position="217"/>
        <end position="254"/>
    </location>
</feature>